<evidence type="ECO:0000259" key="1">
    <source>
        <dbReference type="Pfam" id="PF07299"/>
    </source>
</evidence>
<comment type="caution">
    <text evidence="3">The sequence shown here is derived from an EMBL/GenBank/DDBJ whole genome shotgun (WGS) entry which is preliminary data.</text>
</comment>
<name>A0A3S0ABX5_9BACL</name>
<dbReference type="AlphaFoldDB" id="A0A3S0ABX5"/>
<protein>
    <submittedName>
        <fullName evidence="3">Elongation factor G-binding protein</fullName>
    </submittedName>
</protein>
<evidence type="ECO:0000313" key="4">
    <source>
        <dbReference type="Proteomes" id="UP000276128"/>
    </source>
</evidence>
<dbReference type="GO" id="GO:0003746">
    <property type="term" value="F:translation elongation factor activity"/>
    <property type="evidence" value="ECO:0007669"/>
    <property type="project" value="UniProtKB-KW"/>
</dbReference>
<reference evidence="3 4" key="1">
    <citation type="submission" date="2018-12" db="EMBL/GenBank/DDBJ databases">
        <title>Bacillus ochoae sp. nov., Paenibacillus whitsoniae sp. nov., Paenibacillus spiritus sp. nov. Isolated from the Mars Exploration Rover during spacecraft assembly.</title>
        <authorList>
            <person name="Seuylemezian A."/>
            <person name="Vaishampayan P."/>
        </authorList>
    </citation>
    <scope>NUCLEOTIDE SEQUENCE [LARGE SCALE GENOMIC DNA]</scope>
    <source>
        <strain evidence="3 4">MER 54</strain>
    </source>
</reference>
<dbReference type="Pfam" id="PF16571">
    <property type="entry name" value="FBP_C"/>
    <property type="match status" value="1"/>
</dbReference>
<sequence length="217" mass="24634">MCEPFISNHQFNYMKKQAVTLEQALRTNADPKVVESVRYSAITRIAELFPDAAPQQMQKLEAIFKLQSADDISRQLKALEPDRTAFPPITAKQIQKLFPKNKKLKLPDLETIDFRHITYLSWVDIATNKLFIVYPAGGQFVGVEGKFTPTNKKSFCFVCNRYEELALFTAVTKKRPAHASPDYYKAVGNYLCMNGQECNKNITDTAALERFIDAVIG</sequence>
<proteinExistence type="predicted"/>
<dbReference type="Pfam" id="PF07299">
    <property type="entry name" value="EF-G-binding_N"/>
    <property type="match status" value="1"/>
</dbReference>
<dbReference type="CDD" id="cd16342">
    <property type="entry name" value="FusC_FusB"/>
    <property type="match status" value="1"/>
</dbReference>
<dbReference type="Gene3D" id="1.20.1280.250">
    <property type="match status" value="1"/>
</dbReference>
<feature type="domain" description="Elongation factor G-binding protein N-terminal" evidence="1">
    <location>
        <begin position="5"/>
        <end position="87"/>
    </location>
</feature>
<feature type="domain" description="Elongation factor G-binding protein C-terminal treble-clef zinc-finger" evidence="2">
    <location>
        <begin position="101"/>
        <end position="205"/>
    </location>
</feature>
<evidence type="ECO:0000259" key="2">
    <source>
        <dbReference type="Pfam" id="PF16571"/>
    </source>
</evidence>
<dbReference type="OrthoDB" id="1891078at2"/>
<keyword evidence="3" id="KW-0648">Protein biosynthesis</keyword>
<dbReference type="InterPro" id="IPR038344">
    <property type="entry name" value="EF-G_N_sf"/>
</dbReference>
<gene>
    <name evidence="3" type="ORF">EJQ19_12135</name>
</gene>
<keyword evidence="3" id="KW-0251">Elongation factor</keyword>
<dbReference type="InterPro" id="IPR010841">
    <property type="entry name" value="EF-G-binding_N"/>
</dbReference>
<accession>A0A3S0ABX5</accession>
<dbReference type="InterPro" id="IPR032330">
    <property type="entry name" value="EF-G-binding_C"/>
</dbReference>
<dbReference type="EMBL" id="RXHU01000033">
    <property type="protein sequence ID" value="RTE09416.1"/>
    <property type="molecule type" value="Genomic_DNA"/>
</dbReference>
<evidence type="ECO:0000313" key="3">
    <source>
        <dbReference type="EMBL" id="RTE09416.1"/>
    </source>
</evidence>
<dbReference type="Proteomes" id="UP000276128">
    <property type="component" value="Unassembled WGS sequence"/>
</dbReference>
<dbReference type="RefSeq" id="WP_126141491.1">
    <property type="nucleotide sequence ID" value="NZ_RXHU01000033.1"/>
</dbReference>
<organism evidence="3 4">
    <name type="scientific">Paenibacillus whitsoniae</name>
    <dbReference type="NCBI Taxonomy" id="2496558"/>
    <lineage>
        <taxon>Bacteria</taxon>
        <taxon>Bacillati</taxon>
        <taxon>Bacillota</taxon>
        <taxon>Bacilli</taxon>
        <taxon>Bacillales</taxon>
        <taxon>Paenibacillaceae</taxon>
        <taxon>Paenibacillus</taxon>
    </lineage>
</organism>
<keyword evidence="4" id="KW-1185">Reference proteome</keyword>